<dbReference type="EMBL" id="CP066681">
    <property type="protein sequence ID" value="QQG35950.1"/>
    <property type="molecule type" value="Genomic_DNA"/>
</dbReference>
<evidence type="ECO:0000256" key="4">
    <source>
        <dbReference type="ARBA" id="ARBA00022553"/>
    </source>
</evidence>
<feature type="region of interest" description="Disordered" evidence="15">
    <location>
        <begin position="890"/>
        <end position="935"/>
    </location>
</feature>
<dbReference type="GO" id="GO:0005886">
    <property type="term" value="C:plasma membrane"/>
    <property type="evidence" value="ECO:0007669"/>
    <property type="project" value="UniProtKB-SubCell"/>
</dbReference>
<dbReference type="SUPFAM" id="SSF47226">
    <property type="entry name" value="Histidine-containing phosphotransfer domain, HPT domain"/>
    <property type="match status" value="1"/>
</dbReference>
<dbReference type="SMART" id="SM00388">
    <property type="entry name" value="HisKA"/>
    <property type="match status" value="1"/>
</dbReference>
<dbReference type="Gene3D" id="3.30.565.10">
    <property type="entry name" value="Histidine kinase-like ATPase, C-terminal domain"/>
    <property type="match status" value="1"/>
</dbReference>
<evidence type="ECO:0000256" key="15">
    <source>
        <dbReference type="SAM" id="MobiDB-lite"/>
    </source>
</evidence>
<evidence type="ECO:0000256" key="13">
    <source>
        <dbReference type="PROSITE-ProRule" id="PRU00169"/>
    </source>
</evidence>
<evidence type="ECO:0000256" key="7">
    <source>
        <dbReference type="ARBA" id="ARBA00022741"/>
    </source>
</evidence>
<keyword evidence="5" id="KW-0808">Transferase</keyword>
<sequence>MLTYWFKSSYPEYPRRVLWLLGLMVAACCLLAADSRAQSGTYAAQLNLRDDQSDYNLAPYVYVTEDPGRSLTYTSVVDRHMSGKRGDVLRGKILTLGASSVPHWIIASISNQSQNENWILNFGEHLDGRIGLIDKIFIYDRATGRGIIDTVTPNSVPGARQETFESTAVPIRIASGSSAILVMYVVPRAGIPLTLGFNFLTQESYLKQSNYPLKSSNVAYLLFSLVIGFYLATMISLQRWGQIIFILYYAGHFLLFALYNNLSSSQLPGASDVAALMMTFVLVMGYLSTQYFFDITRQDGLPFRIIVAAPLLIAAVIALASFLLPDHSALRHVLLGLCLMGGYLFLIVISMAQIVQGKQGAWYMAAGWLALFLGAAVSMLSVNNIITPNAVTIASYWYMLVVQGFCLAIAVIALHVTSDTRRMEQMGEKSQEADHVVRIAQARENQEFNRLKRLVEHERQVMQELRDREVQQNEEMRKARVAADEANQAKSAFLAVVSHEIRTPMTGIMGMVRLLLDTALSSSQKDYAQTIQDSGDAMMSLLNDILDFEKIESGKMDLERIDFDLHRLANSVITLMSGHATNKGIYLRLNMDSSIPRYVVGDPVRLRQVMLNLVGNSIKFTKEGGVTLELSPEPNSEGLARGKMYKVRFAVRDTGVGISKEAQHNLFRPFSQADSSVSRKFGGTGLGLAISQRLIEAMGGRISIDSEEGRGSTFHFTLILEEGQAENAAEGEGGRDSLSTKSSKALRILVVEDNEINQKLLKEFIGRMGHEVLTAMTGEDGIEMVAVERPHMVLMDVELPGISGMGATKAIRAMADDELAVTPVIALTGNTREDDIRSCYAANMNGHLAKPVDPLRLRQMIDKVISGKLDNPVQVASDRSQSYVHTTQLSMQAQTRKKQSEESFAAAAPPPAAEKMEEAALRPSAQSAAPTMPGVPSNQSPLLLHLMQEDMSLGGENPVPAVPESSSALTEKPMIADLALQEDATLVLGDDDLDEDTFAQAMEAAGDLKGESGSMAVNGAHKVFERAMLDPLKGVMKDADLQEMIDGLLDKAEEIVLALDVAVNARDVTAVIARAHELKGMAGNFGLVELSKIAEIMERSAKDDVQADVGPLMKDISPAYKRARAEIMAWMQE</sequence>
<dbReference type="CDD" id="cd00088">
    <property type="entry name" value="HPT"/>
    <property type="match status" value="1"/>
</dbReference>
<evidence type="ECO:0000256" key="12">
    <source>
        <dbReference type="PROSITE-ProRule" id="PRU00110"/>
    </source>
</evidence>
<evidence type="ECO:0000259" key="18">
    <source>
        <dbReference type="PROSITE" id="PS50110"/>
    </source>
</evidence>
<dbReference type="Proteomes" id="UP000595362">
    <property type="component" value="Chromosome"/>
</dbReference>
<dbReference type="InterPro" id="IPR011623">
    <property type="entry name" value="7TMR_DISM_rcpt_extracell_dom1"/>
</dbReference>
<dbReference type="PROSITE" id="PS51257">
    <property type="entry name" value="PROKAR_LIPOPROTEIN"/>
    <property type="match status" value="1"/>
</dbReference>
<feature type="transmembrane region" description="Helical" evidence="16">
    <location>
        <begin position="244"/>
        <end position="262"/>
    </location>
</feature>
<dbReference type="Gene3D" id="2.60.40.2380">
    <property type="match status" value="1"/>
</dbReference>
<keyword evidence="8" id="KW-0418">Kinase</keyword>
<dbReference type="Gene3D" id="1.10.287.130">
    <property type="match status" value="1"/>
</dbReference>
<reference evidence="20 21" key="1">
    <citation type="submission" date="2020-07" db="EMBL/GenBank/DDBJ databases">
        <title>Huge and variable diversity of episymbiotic CPR bacteria and DPANN archaea in groundwater ecosystems.</title>
        <authorList>
            <person name="He C.Y."/>
            <person name="Keren R."/>
            <person name="Whittaker M."/>
            <person name="Farag I.F."/>
            <person name="Doudna J."/>
            <person name="Cate J.H.D."/>
            <person name="Banfield J.F."/>
        </authorList>
    </citation>
    <scope>NUCLEOTIDE SEQUENCE [LARGE SCALE GENOMIC DNA]</scope>
    <source>
        <strain evidence="20">NC_groundwater_70_Ag_B-0.1um_54_66</strain>
    </source>
</reference>
<gene>
    <name evidence="20" type="ORF">HYS17_10685</name>
</gene>
<dbReference type="AlphaFoldDB" id="A0A7T5UH19"/>
<feature type="transmembrane region" description="Helical" evidence="16">
    <location>
        <begin position="330"/>
        <end position="349"/>
    </location>
</feature>
<dbReference type="Pfam" id="PF02518">
    <property type="entry name" value="HATPase_c"/>
    <property type="match status" value="1"/>
</dbReference>
<keyword evidence="10 16" id="KW-1133">Transmembrane helix</keyword>
<dbReference type="FunFam" id="3.30.565.10:FF:000010">
    <property type="entry name" value="Sensor histidine kinase RcsC"/>
    <property type="match status" value="1"/>
</dbReference>
<dbReference type="CDD" id="cd17546">
    <property type="entry name" value="REC_hyHK_CKI1_RcsC-like"/>
    <property type="match status" value="1"/>
</dbReference>
<evidence type="ECO:0000256" key="5">
    <source>
        <dbReference type="ARBA" id="ARBA00022679"/>
    </source>
</evidence>
<dbReference type="GO" id="GO:0000155">
    <property type="term" value="F:phosphorelay sensor kinase activity"/>
    <property type="evidence" value="ECO:0007669"/>
    <property type="project" value="InterPro"/>
</dbReference>
<dbReference type="InterPro" id="IPR036097">
    <property type="entry name" value="HisK_dim/P_sf"/>
</dbReference>
<name>A0A7T5UH19_9BACT</name>
<organism evidence="20 21">
    <name type="scientific">Micavibrio aeruginosavorus</name>
    <dbReference type="NCBI Taxonomy" id="349221"/>
    <lineage>
        <taxon>Bacteria</taxon>
        <taxon>Pseudomonadati</taxon>
        <taxon>Bdellovibrionota</taxon>
        <taxon>Bdellovibrionia</taxon>
        <taxon>Bdellovibrionales</taxon>
        <taxon>Pseudobdellovibrionaceae</taxon>
        <taxon>Micavibrio</taxon>
    </lineage>
</organism>
<keyword evidence="11 16" id="KW-0472">Membrane</keyword>
<keyword evidence="4 13" id="KW-0597">Phosphoprotein</keyword>
<dbReference type="SMART" id="SM00073">
    <property type="entry name" value="HPT"/>
    <property type="match status" value="1"/>
</dbReference>
<dbReference type="SMART" id="SM00387">
    <property type="entry name" value="HATPase_c"/>
    <property type="match status" value="1"/>
</dbReference>
<comment type="catalytic activity">
    <reaction evidence="1">
        <text>ATP + protein L-histidine = ADP + protein N-phospho-L-histidine.</text>
        <dbReference type="EC" id="2.7.13.3"/>
    </reaction>
</comment>
<feature type="transmembrane region" description="Helical" evidence="16">
    <location>
        <begin position="274"/>
        <end position="293"/>
    </location>
</feature>
<dbReference type="InterPro" id="IPR004358">
    <property type="entry name" value="Sig_transdc_His_kin-like_C"/>
</dbReference>
<comment type="subcellular location">
    <subcellularLocation>
        <location evidence="2">Membrane</location>
    </subcellularLocation>
</comment>
<dbReference type="InterPro" id="IPR001789">
    <property type="entry name" value="Sig_transdc_resp-reg_receiver"/>
</dbReference>
<dbReference type="InterPro" id="IPR011006">
    <property type="entry name" value="CheY-like_superfamily"/>
</dbReference>
<dbReference type="InterPro" id="IPR005467">
    <property type="entry name" value="His_kinase_dom"/>
</dbReference>
<dbReference type="InterPro" id="IPR036641">
    <property type="entry name" value="HPT_dom_sf"/>
</dbReference>
<feature type="domain" description="Histidine kinase" evidence="17">
    <location>
        <begin position="496"/>
        <end position="722"/>
    </location>
</feature>
<keyword evidence="9" id="KW-0067">ATP-binding</keyword>
<evidence type="ECO:0000313" key="20">
    <source>
        <dbReference type="EMBL" id="QQG35950.1"/>
    </source>
</evidence>
<feature type="modified residue" description="Phosphohistidine" evidence="12">
    <location>
        <position position="1076"/>
    </location>
</feature>
<feature type="transmembrane region" description="Helical" evidence="16">
    <location>
        <begin position="305"/>
        <end position="324"/>
    </location>
</feature>
<feature type="transmembrane region" description="Helical" evidence="16">
    <location>
        <begin position="394"/>
        <end position="416"/>
    </location>
</feature>
<dbReference type="FunFam" id="1.10.287.130:FF:000004">
    <property type="entry name" value="Ethylene receptor 1"/>
    <property type="match status" value="1"/>
</dbReference>
<dbReference type="PANTHER" id="PTHR45339:SF6">
    <property type="entry name" value="SENSORY HISTIDINE PROTEIN KINASE"/>
    <property type="match status" value="1"/>
</dbReference>
<dbReference type="InterPro" id="IPR008207">
    <property type="entry name" value="Sig_transdc_His_kin_Hpt_dom"/>
</dbReference>
<dbReference type="Pfam" id="PF07696">
    <property type="entry name" value="7TMR-DISMED2"/>
    <property type="match status" value="1"/>
</dbReference>
<evidence type="ECO:0000313" key="21">
    <source>
        <dbReference type="Proteomes" id="UP000595362"/>
    </source>
</evidence>
<dbReference type="Gene3D" id="3.40.50.2300">
    <property type="match status" value="1"/>
</dbReference>
<dbReference type="SUPFAM" id="SSF52172">
    <property type="entry name" value="CheY-like"/>
    <property type="match status" value="1"/>
</dbReference>
<dbReference type="Pfam" id="PF00072">
    <property type="entry name" value="Response_reg"/>
    <property type="match status" value="1"/>
</dbReference>
<dbReference type="PROSITE" id="PS50109">
    <property type="entry name" value="HIS_KIN"/>
    <property type="match status" value="1"/>
</dbReference>
<dbReference type="Pfam" id="PF01627">
    <property type="entry name" value="Hpt"/>
    <property type="match status" value="1"/>
</dbReference>
<dbReference type="InterPro" id="IPR011622">
    <property type="entry name" value="7TMR_DISM_rcpt_extracell_dom2"/>
</dbReference>
<feature type="domain" description="HPt" evidence="19">
    <location>
        <begin position="1037"/>
        <end position="1130"/>
    </location>
</feature>
<dbReference type="EC" id="2.7.13.3" evidence="3"/>
<evidence type="ECO:0000256" key="8">
    <source>
        <dbReference type="ARBA" id="ARBA00022777"/>
    </source>
</evidence>
<evidence type="ECO:0000256" key="16">
    <source>
        <dbReference type="SAM" id="Phobius"/>
    </source>
</evidence>
<proteinExistence type="predicted"/>
<dbReference type="PANTHER" id="PTHR45339">
    <property type="entry name" value="HYBRID SIGNAL TRANSDUCTION HISTIDINE KINASE J"/>
    <property type="match status" value="1"/>
</dbReference>
<dbReference type="PROSITE" id="PS50894">
    <property type="entry name" value="HPT"/>
    <property type="match status" value="1"/>
</dbReference>
<feature type="modified residue" description="4-aspartylphosphate" evidence="13">
    <location>
        <position position="796"/>
    </location>
</feature>
<evidence type="ECO:0000256" key="2">
    <source>
        <dbReference type="ARBA" id="ARBA00004370"/>
    </source>
</evidence>
<dbReference type="Gene3D" id="1.20.120.160">
    <property type="entry name" value="HPT domain"/>
    <property type="match status" value="1"/>
</dbReference>
<feature type="coiled-coil region" evidence="14">
    <location>
        <begin position="448"/>
        <end position="482"/>
    </location>
</feature>
<dbReference type="Pfam" id="PF07695">
    <property type="entry name" value="7TMR-DISM_7TM"/>
    <property type="match status" value="1"/>
</dbReference>
<keyword evidence="7" id="KW-0547">Nucleotide-binding</keyword>
<feature type="transmembrane region" description="Helical" evidence="16">
    <location>
        <begin position="361"/>
        <end position="382"/>
    </location>
</feature>
<dbReference type="Pfam" id="PF00512">
    <property type="entry name" value="HisKA"/>
    <property type="match status" value="1"/>
</dbReference>
<keyword evidence="6 16" id="KW-0812">Transmembrane</keyword>
<feature type="transmembrane region" description="Helical" evidence="16">
    <location>
        <begin position="218"/>
        <end position="237"/>
    </location>
</feature>
<dbReference type="CDD" id="cd00082">
    <property type="entry name" value="HisKA"/>
    <property type="match status" value="1"/>
</dbReference>
<evidence type="ECO:0000259" key="19">
    <source>
        <dbReference type="PROSITE" id="PS50894"/>
    </source>
</evidence>
<dbReference type="SMART" id="SM00448">
    <property type="entry name" value="REC"/>
    <property type="match status" value="1"/>
</dbReference>
<evidence type="ECO:0000256" key="9">
    <source>
        <dbReference type="ARBA" id="ARBA00022840"/>
    </source>
</evidence>
<keyword evidence="14" id="KW-0175">Coiled coil</keyword>
<evidence type="ECO:0000256" key="11">
    <source>
        <dbReference type="ARBA" id="ARBA00023136"/>
    </source>
</evidence>
<accession>A0A7T5UH19</accession>
<evidence type="ECO:0000256" key="3">
    <source>
        <dbReference type="ARBA" id="ARBA00012438"/>
    </source>
</evidence>
<protein>
    <recommendedName>
        <fullName evidence="3">histidine kinase</fullName>
        <ecNumber evidence="3">2.7.13.3</ecNumber>
    </recommendedName>
</protein>
<dbReference type="GO" id="GO:0005524">
    <property type="term" value="F:ATP binding"/>
    <property type="evidence" value="ECO:0007669"/>
    <property type="project" value="UniProtKB-KW"/>
</dbReference>
<dbReference type="PROSITE" id="PS50110">
    <property type="entry name" value="RESPONSE_REGULATORY"/>
    <property type="match status" value="1"/>
</dbReference>
<evidence type="ECO:0000256" key="14">
    <source>
        <dbReference type="SAM" id="Coils"/>
    </source>
</evidence>
<evidence type="ECO:0000256" key="1">
    <source>
        <dbReference type="ARBA" id="ARBA00000085"/>
    </source>
</evidence>
<evidence type="ECO:0000259" key="17">
    <source>
        <dbReference type="PROSITE" id="PS50109"/>
    </source>
</evidence>
<feature type="domain" description="Response regulatory" evidence="18">
    <location>
        <begin position="747"/>
        <end position="865"/>
    </location>
</feature>
<dbReference type="SUPFAM" id="SSF47384">
    <property type="entry name" value="Homodimeric domain of signal transducing histidine kinase"/>
    <property type="match status" value="1"/>
</dbReference>
<dbReference type="InterPro" id="IPR003594">
    <property type="entry name" value="HATPase_dom"/>
</dbReference>
<dbReference type="PRINTS" id="PR00344">
    <property type="entry name" value="BCTRLSENSOR"/>
</dbReference>
<dbReference type="CDD" id="cd16922">
    <property type="entry name" value="HATPase_EvgS-ArcB-TorS-like"/>
    <property type="match status" value="1"/>
</dbReference>
<dbReference type="InterPro" id="IPR003661">
    <property type="entry name" value="HisK_dim/P_dom"/>
</dbReference>
<evidence type="ECO:0000256" key="6">
    <source>
        <dbReference type="ARBA" id="ARBA00022692"/>
    </source>
</evidence>
<dbReference type="SUPFAM" id="SSF55874">
    <property type="entry name" value="ATPase domain of HSP90 chaperone/DNA topoisomerase II/histidine kinase"/>
    <property type="match status" value="1"/>
</dbReference>
<dbReference type="InterPro" id="IPR036890">
    <property type="entry name" value="HATPase_C_sf"/>
</dbReference>
<evidence type="ECO:0000256" key="10">
    <source>
        <dbReference type="ARBA" id="ARBA00022989"/>
    </source>
</evidence>